<proteinExistence type="predicted"/>
<evidence type="ECO:0000313" key="1">
    <source>
        <dbReference type="EMBL" id="BAN04405.1"/>
    </source>
</evidence>
<sequence length="65" mass="7484">MKEEEWERILWAADELGVGIVTFSRSHVWGDYTTHLRAKAAPARSIIRRAFLDDAGLPTDLCRQR</sequence>
<evidence type="ECO:0000313" key="2">
    <source>
        <dbReference type="Proteomes" id="UP000011863"/>
    </source>
</evidence>
<dbReference type="Proteomes" id="UP000011863">
    <property type="component" value="Chromosome"/>
</dbReference>
<accession>A0A6C7EHF3</accession>
<dbReference type="EMBL" id="AP012057">
    <property type="protein sequence ID" value="BAN04405.1"/>
    <property type="molecule type" value="Genomic_DNA"/>
</dbReference>
<name>A0A6C7EHF3_ILUCY</name>
<gene>
    <name evidence="1" type="ORF">YM304_40910</name>
</gene>
<organism evidence="1 2">
    <name type="scientific">Ilumatobacter coccineus (strain NBRC 103263 / KCTC 29153 / YM16-304)</name>
    <dbReference type="NCBI Taxonomy" id="1313172"/>
    <lineage>
        <taxon>Bacteria</taxon>
        <taxon>Bacillati</taxon>
        <taxon>Actinomycetota</taxon>
        <taxon>Acidimicrobiia</taxon>
        <taxon>Acidimicrobiales</taxon>
        <taxon>Ilumatobacteraceae</taxon>
        <taxon>Ilumatobacter</taxon>
    </lineage>
</organism>
<keyword evidence="2" id="KW-1185">Reference proteome</keyword>
<dbReference type="AlphaFoldDB" id="A0A6C7EHF3"/>
<dbReference type="KEGG" id="aym:YM304_40910"/>
<reference evidence="1 2" key="1">
    <citation type="journal article" date="2013" name="Int. J. Syst. Evol. Microbiol.">
        <title>Ilumatobacter nonamiense sp. nov. and Ilumatobacter coccineum sp. nov., isolated from seashore sand.</title>
        <authorList>
            <person name="Matsumoto A."/>
            <person name="Kasai H."/>
            <person name="Matsuo Y."/>
            <person name="Shizuri Y."/>
            <person name="Ichikawa N."/>
            <person name="Fujita N."/>
            <person name="Omura S."/>
            <person name="Takahashi Y."/>
        </authorList>
    </citation>
    <scope>NUCLEOTIDE SEQUENCE [LARGE SCALE GENOMIC DNA]</scope>
    <source>
        <strain evidence="2">NBRC 103263 / KCTC 29153 / YM16-304</strain>
    </source>
</reference>
<protein>
    <submittedName>
        <fullName evidence="1">Uncharacterized protein</fullName>
    </submittedName>
</protein>